<gene>
    <name evidence="16" type="ORF">HOLleu_30836</name>
</gene>
<keyword evidence="5" id="KW-0158">Chromosome</keyword>
<dbReference type="PANTHER" id="PTHR18867">
    <property type="entry name" value="RAD50"/>
    <property type="match status" value="1"/>
</dbReference>
<name>A0A9Q1GZG1_HOLLE</name>
<evidence type="ECO:0000256" key="9">
    <source>
        <dbReference type="ARBA" id="ARBA00022833"/>
    </source>
</evidence>
<evidence type="ECO:0000256" key="2">
    <source>
        <dbReference type="ARBA" id="ARBA00004123"/>
    </source>
</evidence>
<protein>
    <submittedName>
        <fullName evidence="16">DNA repair protein RAD50</fullName>
    </submittedName>
</protein>
<evidence type="ECO:0000256" key="5">
    <source>
        <dbReference type="ARBA" id="ARBA00022454"/>
    </source>
</evidence>
<evidence type="ECO:0000256" key="7">
    <source>
        <dbReference type="ARBA" id="ARBA00022763"/>
    </source>
</evidence>
<dbReference type="AlphaFoldDB" id="A0A9Q1GZG1"/>
<comment type="subcellular location">
    <subcellularLocation>
        <location evidence="3">Chromosome</location>
    </subcellularLocation>
    <subcellularLocation>
        <location evidence="2">Nucleus</location>
    </subcellularLocation>
</comment>
<keyword evidence="12" id="KW-0539">Nucleus</keyword>
<proteinExistence type="inferred from homology"/>
<evidence type="ECO:0000256" key="13">
    <source>
        <dbReference type="ARBA" id="ARBA00049360"/>
    </source>
</evidence>
<comment type="similarity">
    <text evidence="4">Belongs to the SMC family. RAD50 subfamily.</text>
</comment>
<dbReference type="GO" id="GO:0070192">
    <property type="term" value="P:chromosome organization involved in meiotic cell cycle"/>
    <property type="evidence" value="ECO:0007669"/>
    <property type="project" value="TreeGrafter"/>
</dbReference>
<evidence type="ECO:0000256" key="1">
    <source>
        <dbReference type="ARBA" id="ARBA00001947"/>
    </source>
</evidence>
<dbReference type="GO" id="GO:0046872">
    <property type="term" value="F:metal ion binding"/>
    <property type="evidence" value="ECO:0007669"/>
    <property type="project" value="UniProtKB-KW"/>
</dbReference>
<dbReference type="GO" id="GO:0051880">
    <property type="term" value="F:G-quadruplex DNA binding"/>
    <property type="evidence" value="ECO:0007669"/>
    <property type="project" value="TreeGrafter"/>
</dbReference>
<feature type="coiled-coil region" evidence="14">
    <location>
        <begin position="451"/>
        <end position="518"/>
    </location>
</feature>
<keyword evidence="8" id="KW-0378">Hydrolase</keyword>
<feature type="coiled-coil region" evidence="14">
    <location>
        <begin position="387"/>
        <end position="425"/>
    </location>
</feature>
<dbReference type="GO" id="GO:0043047">
    <property type="term" value="F:single-stranded telomeric DNA binding"/>
    <property type="evidence" value="ECO:0007669"/>
    <property type="project" value="TreeGrafter"/>
</dbReference>
<evidence type="ECO:0000256" key="8">
    <source>
        <dbReference type="ARBA" id="ARBA00022801"/>
    </source>
</evidence>
<evidence type="ECO:0000256" key="14">
    <source>
        <dbReference type="SAM" id="Coils"/>
    </source>
</evidence>
<dbReference type="GO" id="GO:0030870">
    <property type="term" value="C:Mre11 complex"/>
    <property type="evidence" value="ECO:0007669"/>
    <property type="project" value="TreeGrafter"/>
</dbReference>
<comment type="caution">
    <text evidence="16">The sequence shown here is derived from an EMBL/GenBank/DDBJ whole genome shotgun (WGS) entry which is preliminary data.</text>
</comment>
<comment type="catalytic activity">
    <reaction evidence="13">
        <text>ATP + H2O = ADP + phosphate + H(+)</text>
        <dbReference type="Rhea" id="RHEA:13065"/>
        <dbReference type="ChEBI" id="CHEBI:15377"/>
        <dbReference type="ChEBI" id="CHEBI:15378"/>
        <dbReference type="ChEBI" id="CHEBI:30616"/>
        <dbReference type="ChEBI" id="CHEBI:43474"/>
        <dbReference type="ChEBI" id="CHEBI:456216"/>
    </reaction>
</comment>
<evidence type="ECO:0000259" key="15">
    <source>
        <dbReference type="Pfam" id="PF13476"/>
    </source>
</evidence>
<evidence type="ECO:0000256" key="4">
    <source>
        <dbReference type="ARBA" id="ARBA00009439"/>
    </source>
</evidence>
<evidence type="ECO:0000313" key="16">
    <source>
        <dbReference type="EMBL" id="KAJ8028559.1"/>
    </source>
</evidence>
<comment type="cofactor">
    <cofactor evidence="1">
        <name>Zn(2+)</name>
        <dbReference type="ChEBI" id="CHEBI:29105"/>
    </cofactor>
</comment>
<reference evidence="16" key="1">
    <citation type="submission" date="2021-10" db="EMBL/GenBank/DDBJ databases">
        <title>Tropical sea cucumber genome reveals ecological adaptation and Cuvierian tubules defense mechanism.</title>
        <authorList>
            <person name="Chen T."/>
        </authorList>
    </citation>
    <scope>NUCLEOTIDE SEQUENCE</scope>
    <source>
        <strain evidence="16">Nanhai2018</strain>
        <tissue evidence="16">Muscle</tissue>
    </source>
</reference>
<evidence type="ECO:0000313" key="17">
    <source>
        <dbReference type="Proteomes" id="UP001152320"/>
    </source>
</evidence>
<keyword evidence="17" id="KW-1185">Reference proteome</keyword>
<dbReference type="EMBL" id="JAIZAY010000015">
    <property type="protein sequence ID" value="KAJ8028559.1"/>
    <property type="molecule type" value="Genomic_DNA"/>
</dbReference>
<dbReference type="Gene3D" id="3.40.50.300">
    <property type="entry name" value="P-loop containing nucleotide triphosphate hydrolases"/>
    <property type="match status" value="1"/>
</dbReference>
<dbReference type="GO" id="GO:0007004">
    <property type="term" value="P:telomere maintenance via telomerase"/>
    <property type="evidence" value="ECO:0007669"/>
    <property type="project" value="TreeGrafter"/>
</dbReference>
<keyword evidence="6" id="KW-0479">Metal-binding</keyword>
<evidence type="ECO:0000256" key="11">
    <source>
        <dbReference type="ARBA" id="ARBA00023204"/>
    </source>
</evidence>
<sequence length="523" mass="60528">MSTIEKLSIQGIRSFGHEDTDKQVVEFFKPLTLIVGHNGAGKTTIIECLRYVCSGDQPPGSKSCFVHDPKVAHETEVKGQVKLKFKDKVGENVIVTRNLMATQKAKRTEFKSLEGTIRRVNQLGAAKSLSSKCAEIDREMVESLGVSKPVLVNVIFCHQEEANWPLSEGKQLKNKFDEIFAATRYIKAVDNIKKIRIEQQGSIRELTIESRYLRDDKDKAKQLNESLENQQVRLIAARESVSKIDAQMAPLQDQLEDIEKRELDVQKLDNEIAKLKAGREQMLMSCREIEEGLQSVFEGSMDELKKMYKDHQKETERKQKMLEEREREYNRSTRTLAKLRDDKSKLLTLFGKLQQEAEHHERLKANQKDCVKRMAESMNIPGYHGMVELTSKQLANFRKEVEAKKKNLLDELHQIKQSYETKEQEFDHQSQGLRDTKSKLEQSISMKTKQINDNRQDIQLISEELNHMEDNAHRIRELEDELRKANLELEKAVKSVNIEELRNEIEQIKADKKQKDGKLSELR</sequence>
<dbReference type="Proteomes" id="UP001152320">
    <property type="component" value="Chromosome 15"/>
</dbReference>
<dbReference type="GO" id="GO:0000722">
    <property type="term" value="P:telomere maintenance via recombination"/>
    <property type="evidence" value="ECO:0007669"/>
    <property type="project" value="TreeGrafter"/>
</dbReference>
<keyword evidence="10 14" id="KW-0175">Coiled coil</keyword>
<dbReference type="InterPro" id="IPR038729">
    <property type="entry name" value="Rad50/SbcC_AAA"/>
</dbReference>
<accession>A0A9Q1GZG1</accession>
<keyword evidence="7" id="KW-0227">DNA damage</keyword>
<dbReference type="InterPro" id="IPR027417">
    <property type="entry name" value="P-loop_NTPase"/>
</dbReference>
<dbReference type="GO" id="GO:0006302">
    <property type="term" value="P:double-strand break repair"/>
    <property type="evidence" value="ECO:0007669"/>
    <property type="project" value="InterPro"/>
</dbReference>
<evidence type="ECO:0000256" key="6">
    <source>
        <dbReference type="ARBA" id="ARBA00022723"/>
    </source>
</evidence>
<dbReference type="FunFam" id="3.40.50.300:FF:001195">
    <property type="entry name" value="DNA repair protein rad50"/>
    <property type="match status" value="1"/>
</dbReference>
<dbReference type="PANTHER" id="PTHR18867:SF12">
    <property type="entry name" value="DNA REPAIR PROTEIN RAD50"/>
    <property type="match status" value="1"/>
</dbReference>
<dbReference type="GO" id="GO:0000794">
    <property type="term" value="C:condensed nuclear chromosome"/>
    <property type="evidence" value="ECO:0007669"/>
    <property type="project" value="TreeGrafter"/>
</dbReference>
<dbReference type="GO" id="GO:0003691">
    <property type="term" value="F:double-stranded telomeric DNA binding"/>
    <property type="evidence" value="ECO:0007669"/>
    <property type="project" value="TreeGrafter"/>
</dbReference>
<feature type="coiled-coil region" evidence="14">
    <location>
        <begin position="210"/>
        <end position="342"/>
    </location>
</feature>
<dbReference type="GO" id="GO:0016887">
    <property type="term" value="F:ATP hydrolysis activity"/>
    <property type="evidence" value="ECO:0007669"/>
    <property type="project" value="InterPro"/>
</dbReference>
<dbReference type="OrthoDB" id="18797at2759"/>
<evidence type="ECO:0000256" key="3">
    <source>
        <dbReference type="ARBA" id="ARBA00004286"/>
    </source>
</evidence>
<dbReference type="SUPFAM" id="SSF52540">
    <property type="entry name" value="P-loop containing nucleoside triphosphate hydrolases"/>
    <property type="match status" value="1"/>
</dbReference>
<keyword evidence="9" id="KW-0862">Zinc</keyword>
<evidence type="ECO:0000256" key="10">
    <source>
        <dbReference type="ARBA" id="ARBA00023054"/>
    </source>
</evidence>
<evidence type="ECO:0000256" key="12">
    <source>
        <dbReference type="ARBA" id="ARBA00023242"/>
    </source>
</evidence>
<dbReference type="Pfam" id="PF13476">
    <property type="entry name" value="AAA_23"/>
    <property type="match status" value="1"/>
</dbReference>
<keyword evidence="11" id="KW-0234">DNA repair</keyword>
<organism evidence="16 17">
    <name type="scientific">Holothuria leucospilota</name>
    <name type="common">Black long sea cucumber</name>
    <name type="synonym">Mertensiothuria leucospilota</name>
    <dbReference type="NCBI Taxonomy" id="206669"/>
    <lineage>
        <taxon>Eukaryota</taxon>
        <taxon>Metazoa</taxon>
        <taxon>Echinodermata</taxon>
        <taxon>Eleutherozoa</taxon>
        <taxon>Echinozoa</taxon>
        <taxon>Holothuroidea</taxon>
        <taxon>Aspidochirotacea</taxon>
        <taxon>Aspidochirotida</taxon>
        <taxon>Holothuriidae</taxon>
        <taxon>Holothuria</taxon>
    </lineage>
</organism>
<feature type="domain" description="Rad50/SbcC-type AAA" evidence="15">
    <location>
        <begin position="6"/>
        <end position="229"/>
    </location>
</feature>